<dbReference type="AlphaFoldDB" id="A0A9P8AN61"/>
<protein>
    <recommendedName>
        <fullName evidence="3">C2H2-type domain-containing protein</fullName>
    </recommendedName>
</protein>
<dbReference type="InterPro" id="IPR013087">
    <property type="entry name" value="Znf_C2H2_type"/>
</dbReference>
<dbReference type="OrthoDB" id="654211at2759"/>
<dbReference type="GO" id="GO:0008270">
    <property type="term" value="F:zinc ion binding"/>
    <property type="evidence" value="ECO:0007669"/>
    <property type="project" value="UniProtKB-KW"/>
</dbReference>
<reference evidence="4" key="1">
    <citation type="submission" date="2020-11" db="EMBL/GenBank/DDBJ databases">
        <title>Adaptations for nitrogen fixation in a non-lichenized fungal sporocarp promotes dispersal by wood-feeding termites.</title>
        <authorList>
            <consortium name="DOE Joint Genome Institute"/>
            <person name="Koch R.A."/>
            <person name="Yoon G."/>
            <person name="Arayal U."/>
            <person name="Lail K."/>
            <person name="Amirebrahimi M."/>
            <person name="Labutti K."/>
            <person name="Lipzen A."/>
            <person name="Riley R."/>
            <person name="Barry K."/>
            <person name="Henrissat B."/>
            <person name="Grigoriev I.V."/>
            <person name="Herr J.R."/>
            <person name="Aime M.C."/>
        </authorList>
    </citation>
    <scope>NUCLEOTIDE SEQUENCE</scope>
    <source>
        <strain evidence="4">MCA 3950</strain>
    </source>
</reference>
<keyword evidence="1" id="KW-0479">Metal-binding</keyword>
<sequence length="261" mass="28711">MPDGQSHQCCECEGDLSRQHDLERHRLAKHASETERLSKSYFCRCGTSSVQKSNVMSHIRSAHTGETLHCGTCGFAAPSDATLTRHRHETGHKRNPRKRKRKSKKVSTTPASSSSPTPEIHTTADFIAFYGDVPLTYTQYTLYQSLVHRTEKQAPPSPPSTPATSTPAADLATPTSAMSTPATPILAPRLLPAPIPEAPAPAVDRAASSSPPPECFLVIPEDYRLPPINIDRRDHHSTAPLTAPVMHPRLFSSYYHRYGPY</sequence>
<evidence type="ECO:0000256" key="1">
    <source>
        <dbReference type="PROSITE-ProRule" id="PRU00042"/>
    </source>
</evidence>
<keyword evidence="5" id="KW-1185">Reference proteome</keyword>
<name>A0A9P8AN61_9AGAR</name>
<gene>
    <name evidence="4" type="ORF">BT62DRAFT_996900</name>
</gene>
<feature type="compositionally biased region" description="Low complexity" evidence="2">
    <location>
        <begin position="106"/>
        <end position="118"/>
    </location>
</feature>
<dbReference type="GeneID" id="66112912"/>
<feature type="region of interest" description="Disordered" evidence="2">
    <location>
        <begin position="81"/>
        <end position="118"/>
    </location>
</feature>
<keyword evidence="1" id="KW-0863">Zinc-finger</keyword>
<feature type="region of interest" description="Disordered" evidence="2">
    <location>
        <begin position="150"/>
        <end position="182"/>
    </location>
</feature>
<keyword evidence="1" id="KW-0862">Zinc</keyword>
<dbReference type="PROSITE" id="PS00028">
    <property type="entry name" value="ZINC_FINGER_C2H2_1"/>
    <property type="match status" value="1"/>
</dbReference>
<dbReference type="PROSITE" id="PS50157">
    <property type="entry name" value="ZINC_FINGER_C2H2_2"/>
    <property type="match status" value="1"/>
</dbReference>
<evidence type="ECO:0000313" key="4">
    <source>
        <dbReference type="EMBL" id="KAG7441978.1"/>
    </source>
</evidence>
<organism evidence="4 5">
    <name type="scientific">Guyanagaster necrorhizus</name>
    <dbReference type="NCBI Taxonomy" id="856835"/>
    <lineage>
        <taxon>Eukaryota</taxon>
        <taxon>Fungi</taxon>
        <taxon>Dikarya</taxon>
        <taxon>Basidiomycota</taxon>
        <taxon>Agaricomycotina</taxon>
        <taxon>Agaricomycetes</taxon>
        <taxon>Agaricomycetidae</taxon>
        <taxon>Agaricales</taxon>
        <taxon>Marasmiineae</taxon>
        <taxon>Physalacriaceae</taxon>
        <taxon>Guyanagaster</taxon>
    </lineage>
</organism>
<dbReference type="EMBL" id="MU250555">
    <property type="protein sequence ID" value="KAG7441978.1"/>
    <property type="molecule type" value="Genomic_DNA"/>
</dbReference>
<feature type="compositionally biased region" description="Low complexity" evidence="2">
    <location>
        <begin position="162"/>
        <end position="182"/>
    </location>
</feature>
<dbReference type="Gene3D" id="3.30.160.60">
    <property type="entry name" value="Classic Zinc Finger"/>
    <property type="match status" value="1"/>
</dbReference>
<dbReference type="RefSeq" id="XP_043035478.1">
    <property type="nucleotide sequence ID" value="XM_043190615.1"/>
</dbReference>
<accession>A0A9P8AN61</accession>
<evidence type="ECO:0000256" key="2">
    <source>
        <dbReference type="SAM" id="MobiDB-lite"/>
    </source>
</evidence>
<dbReference type="SMART" id="SM00355">
    <property type="entry name" value="ZnF_C2H2"/>
    <property type="match status" value="3"/>
</dbReference>
<evidence type="ECO:0000313" key="5">
    <source>
        <dbReference type="Proteomes" id="UP000812287"/>
    </source>
</evidence>
<dbReference type="Proteomes" id="UP000812287">
    <property type="component" value="Unassembled WGS sequence"/>
</dbReference>
<proteinExistence type="predicted"/>
<comment type="caution">
    <text evidence="4">The sequence shown here is derived from an EMBL/GenBank/DDBJ whole genome shotgun (WGS) entry which is preliminary data.</text>
</comment>
<evidence type="ECO:0000259" key="3">
    <source>
        <dbReference type="PROSITE" id="PS50157"/>
    </source>
</evidence>
<feature type="domain" description="C2H2-type" evidence="3">
    <location>
        <begin position="7"/>
        <end position="35"/>
    </location>
</feature>
<feature type="compositionally biased region" description="Basic residues" evidence="2">
    <location>
        <begin position="84"/>
        <end position="105"/>
    </location>
</feature>